<proteinExistence type="predicted"/>
<dbReference type="EnsemblPlants" id="HORVU.MOREX.r3.5HG0502820.1">
    <property type="protein sequence ID" value="HORVU.MOREX.r3.5HG0502820.1.CDS1"/>
    <property type="gene ID" value="HORVU.MOREX.r3.5HG0502820"/>
</dbReference>
<sequence>MQLWRCNYDMKTAEEEEAGDLCMGLIFVWFVVAYLGFFVFSAVISYTHVFTRATRFDKIFWGVVGVPCLLIAAGFIYALLREDSPLRCRRNKHATARVADLPPSDVC</sequence>
<name>A0A8I6XJ63_HORVV</name>
<reference evidence="2" key="3">
    <citation type="submission" date="2022-01" db="UniProtKB">
        <authorList>
            <consortium name="EnsemblPlants"/>
        </authorList>
    </citation>
    <scope>IDENTIFICATION</scope>
    <source>
        <strain evidence="2">subsp. vulgare</strain>
    </source>
</reference>
<reference evidence="2" key="2">
    <citation type="submission" date="2020-10" db="EMBL/GenBank/DDBJ databases">
        <authorList>
            <person name="Scholz U."/>
            <person name="Mascher M."/>
            <person name="Fiebig A."/>
        </authorList>
    </citation>
    <scope>NUCLEOTIDE SEQUENCE [LARGE SCALE GENOMIC DNA]</scope>
    <source>
        <strain evidence="2">cv. Morex</strain>
    </source>
</reference>
<dbReference type="Gramene" id="HORVU.MOREX.r2.5HG0417690.1">
    <property type="protein sequence ID" value="HORVU.MOREX.r2.5HG0417690.1.CDS.1"/>
    <property type="gene ID" value="HORVU.MOREX.r2.5HG0417690"/>
</dbReference>
<evidence type="ECO:0000313" key="3">
    <source>
        <dbReference type="Proteomes" id="UP000011116"/>
    </source>
</evidence>
<reference evidence="3" key="1">
    <citation type="journal article" date="2012" name="Nature">
        <title>A physical, genetic and functional sequence assembly of the barley genome.</title>
        <authorList>
            <consortium name="The International Barley Genome Sequencing Consortium"/>
            <person name="Mayer K.F."/>
            <person name="Waugh R."/>
            <person name="Brown J.W."/>
            <person name="Schulman A."/>
            <person name="Langridge P."/>
            <person name="Platzer M."/>
            <person name="Fincher G.B."/>
            <person name="Muehlbauer G.J."/>
            <person name="Sato K."/>
            <person name="Close T.J."/>
            <person name="Wise R.P."/>
            <person name="Stein N."/>
        </authorList>
    </citation>
    <scope>NUCLEOTIDE SEQUENCE [LARGE SCALE GENOMIC DNA]</scope>
    <source>
        <strain evidence="3">cv. Morex</strain>
    </source>
</reference>
<feature type="transmembrane region" description="Helical" evidence="1">
    <location>
        <begin position="21"/>
        <end position="47"/>
    </location>
</feature>
<dbReference type="AlphaFoldDB" id="A0A8I6XJ63"/>
<dbReference type="Gramene" id="HORVU.MOREX.r3.5HG0502820.1">
    <property type="protein sequence ID" value="HORVU.MOREX.r3.5HG0502820.1.CDS1"/>
    <property type="gene ID" value="HORVU.MOREX.r3.5HG0502820"/>
</dbReference>
<feature type="transmembrane region" description="Helical" evidence="1">
    <location>
        <begin position="59"/>
        <end position="80"/>
    </location>
</feature>
<organism evidence="2 3">
    <name type="scientific">Hordeum vulgare subsp. vulgare</name>
    <name type="common">Domesticated barley</name>
    <dbReference type="NCBI Taxonomy" id="112509"/>
    <lineage>
        <taxon>Eukaryota</taxon>
        <taxon>Viridiplantae</taxon>
        <taxon>Streptophyta</taxon>
        <taxon>Embryophyta</taxon>
        <taxon>Tracheophyta</taxon>
        <taxon>Spermatophyta</taxon>
        <taxon>Magnoliopsida</taxon>
        <taxon>Liliopsida</taxon>
        <taxon>Poales</taxon>
        <taxon>Poaceae</taxon>
        <taxon>BOP clade</taxon>
        <taxon>Pooideae</taxon>
        <taxon>Triticodae</taxon>
        <taxon>Triticeae</taxon>
        <taxon>Hordeinae</taxon>
        <taxon>Hordeum</taxon>
    </lineage>
</organism>
<dbReference type="Proteomes" id="UP000011116">
    <property type="component" value="Chromosome 5H"/>
</dbReference>
<accession>A0A8I6XJ63</accession>
<evidence type="ECO:0000313" key="2">
    <source>
        <dbReference type="EnsemblPlants" id="HORVU.MOREX.r3.5HG0502820.1.CDS1"/>
    </source>
</evidence>
<keyword evidence="1" id="KW-0472">Membrane</keyword>
<keyword evidence="1" id="KW-1133">Transmembrane helix</keyword>
<keyword evidence="1" id="KW-0812">Transmembrane</keyword>
<evidence type="ECO:0000256" key="1">
    <source>
        <dbReference type="SAM" id="Phobius"/>
    </source>
</evidence>
<keyword evidence="3" id="KW-1185">Reference proteome</keyword>
<protein>
    <submittedName>
        <fullName evidence="2">Uncharacterized protein</fullName>
    </submittedName>
</protein>